<evidence type="ECO:0000313" key="16">
    <source>
        <dbReference type="Proteomes" id="UP000177092"/>
    </source>
</evidence>
<dbReference type="GO" id="GO:0006241">
    <property type="term" value="P:CTP biosynthetic process"/>
    <property type="evidence" value="ECO:0007669"/>
    <property type="project" value="InterPro"/>
</dbReference>
<reference evidence="15 16" key="1">
    <citation type="journal article" date="2016" name="Nat. Commun.">
        <title>Thousands of microbial genomes shed light on interconnected biogeochemical processes in an aquifer system.</title>
        <authorList>
            <person name="Anantharaman K."/>
            <person name="Brown C.T."/>
            <person name="Hug L.A."/>
            <person name="Sharon I."/>
            <person name="Castelle C.J."/>
            <person name="Probst A.J."/>
            <person name="Thomas B.C."/>
            <person name="Singh A."/>
            <person name="Wilkins M.J."/>
            <person name="Karaoz U."/>
            <person name="Brodie E.L."/>
            <person name="Williams K.H."/>
            <person name="Hubbard S.S."/>
            <person name="Banfield J.F."/>
        </authorList>
    </citation>
    <scope>NUCLEOTIDE SEQUENCE [LARGE SCALE GENOMIC DNA]</scope>
</reference>
<dbReference type="PRINTS" id="PR01243">
    <property type="entry name" value="NUCDPKINASE"/>
</dbReference>
<evidence type="ECO:0000256" key="10">
    <source>
        <dbReference type="ARBA" id="ARBA00022842"/>
    </source>
</evidence>
<comment type="similarity">
    <text evidence="2 12 13">Belongs to the NDK family.</text>
</comment>
<keyword evidence="9" id="KW-0067">ATP-binding</keyword>
<dbReference type="EMBL" id="MFJN01000047">
    <property type="protein sequence ID" value="OGG20431.1"/>
    <property type="molecule type" value="Genomic_DNA"/>
</dbReference>
<dbReference type="InterPro" id="IPR036850">
    <property type="entry name" value="NDK-like_dom_sf"/>
</dbReference>
<name>A0A1F6A6Y2_9BACT</name>
<keyword evidence="5" id="KW-0808">Transferase</keyword>
<comment type="cofactor">
    <cofactor evidence="1">
        <name>Mg(2+)</name>
        <dbReference type="ChEBI" id="CHEBI:18420"/>
    </cofactor>
</comment>
<evidence type="ECO:0000256" key="11">
    <source>
        <dbReference type="ARBA" id="ARBA00023080"/>
    </source>
</evidence>
<dbReference type="AlphaFoldDB" id="A0A1F6A6Y2"/>
<dbReference type="Gene3D" id="3.30.70.141">
    <property type="entry name" value="Nucleoside diphosphate kinase-like domain"/>
    <property type="match status" value="1"/>
</dbReference>
<sequence>MEQTVVLVKPDAVKKQVIGKIITYLENAHFHLVAGKFTRLTDEIIDRWYKHHQDKPFFPELKKFMMETPVMAMIWEGEGVVAKVREICGPTDSLKAPKGTIRGDLGTDIQYNVVHASEDEENAKREIGLLFELTPQG</sequence>
<evidence type="ECO:0000256" key="12">
    <source>
        <dbReference type="PROSITE-ProRule" id="PRU00706"/>
    </source>
</evidence>
<evidence type="ECO:0000313" key="15">
    <source>
        <dbReference type="EMBL" id="OGG20431.1"/>
    </source>
</evidence>
<evidence type="ECO:0000256" key="6">
    <source>
        <dbReference type="ARBA" id="ARBA00022723"/>
    </source>
</evidence>
<dbReference type="InterPro" id="IPR034907">
    <property type="entry name" value="NDK-like_dom"/>
</dbReference>
<feature type="binding site" evidence="12">
    <location>
        <position position="102"/>
    </location>
    <ligand>
        <name>ATP</name>
        <dbReference type="ChEBI" id="CHEBI:30616"/>
    </ligand>
</feature>
<feature type="binding site" evidence="12">
    <location>
        <position position="85"/>
    </location>
    <ligand>
        <name>ATP</name>
        <dbReference type="ChEBI" id="CHEBI:30616"/>
    </ligand>
</feature>
<dbReference type="GO" id="GO:0004550">
    <property type="term" value="F:nucleoside diphosphate kinase activity"/>
    <property type="evidence" value="ECO:0007669"/>
    <property type="project" value="UniProtKB-EC"/>
</dbReference>
<dbReference type="FunFam" id="3.30.70.141:FF:000003">
    <property type="entry name" value="Nucleoside diphosphate kinase"/>
    <property type="match status" value="1"/>
</dbReference>
<evidence type="ECO:0000256" key="9">
    <source>
        <dbReference type="ARBA" id="ARBA00022840"/>
    </source>
</evidence>
<feature type="binding site" evidence="12">
    <location>
        <position position="91"/>
    </location>
    <ligand>
        <name>ATP</name>
        <dbReference type="ChEBI" id="CHEBI:30616"/>
    </ligand>
</feature>
<feature type="domain" description="Nucleoside diphosphate kinase-like" evidence="14">
    <location>
        <begin position="1"/>
        <end position="135"/>
    </location>
</feature>
<proteinExistence type="inferred from homology"/>
<evidence type="ECO:0000256" key="8">
    <source>
        <dbReference type="ARBA" id="ARBA00022777"/>
    </source>
</evidence>
<dbReference type="EC" id="2.7.4.6" evidence="3"/>
<organism evidence="15 16">
    <name type="scientific">Candidatus Gottesmanbacteria bacterium RIFCSPHIGHO2_02_FULL_40_13</name>
    <dbReference type="NCBI Taxonomy" id="1798384"/>
    <lineage>
        <taxon>Bacteria</taxon>
        <taxon>Candidatus Gottesmaniibacteriota</taxon>
    </lineage>
</organism>
<keyword evidence="7" id="KW-0547">Nucleotide-binding</keyword>
<feature type="binding site" evidence="12">
    <location>
        <position position="9"/>
    </location>
    <ligand>
        <name>ATP</name>
        <dbReference type="ChEBI" id="CHEBI:30616"/>
    </ligand>
</feature>
<comment type="caution">
    <text evidence="15">The sequence shown here is derived from an EMBL/GenBank/DDBJ whole genome shotgun (WGS) entry which is preliminary data.</text>
</comment>
<keyword evidence="10" id="KW-0460">Magnesium</keyword>
<keyword evidence="8 15" id="KW-0418">Kinase</keyword>
<dbReference type="PROSITE" id="PS51374">
    <property type="entry name" value="NDPK_LIKE"/>
    <property type="match status" value="1"/>
</dbReference>
<evidence type="ECO:0000256" key="7">
    <source>
        <dbReference type="ARBA" id="ARBA00022741"/>
    </source>
</evidence>
<dbReference type="InterPro" id="IPR001564">
    <property type="entry name" value="Nucleoside_diP_kinase"/>
</dbReference>
<dbReference type="STRING" id="1798384.A3D03_01690"/>
<dbReference type="Proteomes" id="UP000177092">
    <property type="component" value="Unassembled WGS sequence"/>
</dbReference>
<feature type="binding site" evidence="12">
    <location>
        <position position="112"/>
    </location>
    <ligand>
        <name>ATP</name>
        <dbReference type="ChEBI" id="CHEBI:30616"/>
    </ligand>
</feature>
<dbReference type="NCBIfam" id="NF001908">
    <property type="entry name" value="PRK00668.1"/>
    <property type="match status" value="1"/>
</dbReference>
<protein>
    <recommendedName>
        <fullName evidence="4">Nucleoside diphosphate kinase</fullName>
        <ecNumber evidence="3">2.7.4.6</ecNumber>
    </recommendedName>
</protein>
<evidence type="ECO:0000256" key="13">
    <source>
        <dbReference type="RuleBase" id="RU004011"/>
    </source>
</evidence>
<gene>
    <name evidence="15" type="ORF">A3D03_01690</name>
</gene>
<evidence type="ECO:0000256" key="5">
    <source>
        <dbReference type="ARBA" id="ARBA00022679"/>
    </source>
</evidence>
<dbReference type="GO" id="GO:0006228">
    <property type="term" value="P:UTP biosynthetic process"/>
    <property type="evidence" value="ECO:0007669"/>
    <property type="project" value="InterPro"/>
</dbReference>
<dbReference type="SUPFAM" id="SSF54919">
    <property type="entry name" value="Nucleoside diphosphate kinase, NDK"/>
    <property type="match status" value="1"/>
</dbReference>
<feature type="binding site" evidence="12">
    <location>
        <position position="57"/>
    </location>
    <ligand>
        <name>ATP</name>
        <dbReference type="ChEBI" id="CHEBI:30616"/>
    </ligand>
</feature>
<evidence type="ECO:0000256" key="1">
    <source>
        <dbReference type="ARBA" id="ARBA00001946"/>
    </source>
</evidence>
<dbReference type="Pfam" id="PF00334">
    <property type="entry name" value="NDK"/>
    <property type="match status" value="1"/>
</dbReference>
<dbReference type="GO" id="GO:0005524">
    <property type="term" value="F:ATP binding"/>
    <property type="evidence" value="ECO:0007669"/>
    <property type="project" value="UniProtKB-KW"/>
</dbReference>
<evidence type="ECO:0000259" key="14">
    <source>
        <dbReference type="SMART" id="SM00562"/>
    </source>
</evidence>
<evidence type="ECO:0000256" key="4">
    <source>
        <dbReference type="ARBA" id="ARBA00017632"/>
    </source>
</evidence>
<dbReference type="GO" id="GO:0006183">
    <property type="term" value="P:GTP biosynthetic process"/>
    <property type="evidence" value="ECO:0007669"/>
    <property type="project" value="InterPro"/>
</dbReference>
<dbReference type="CDD" id="cd04413">
    <property type="entry name" value="NDPk_I"/>
    <property type="match status" value="1"/>
</dbReference>
<dbReference type="SMART" id="SM00562">
    <property type="entry name" value="NDK"/>
    <property type="match status" value="1"/>
</dbReference>
<keyword evidence="6" id="KW-0479">Metal-binding</keyword>
<keyword evidence="11" id="KW-0546">Nucleotide metabolism</keyword>
<evidence type="ECO:0000256" key="3">
    <source>
        <dbReference type="ARBA" id="ARBA00012966"/>
    </source>
</evidence>
<feature type="active site" description="Pros-phosphohistidine intermediate" evidence="12">
    <location>
        <position position="115"/>
    </location>
</feature>
<dbReference type="PANTHER" id="PTHR11349">
    <property type="entry name" value="NUCLEOSIDE DIPHOSPHATE KINASE"/>
    <property type="match status" value="1"/>
</dbReference>
<accession>A0A1F6A6Y2</accession>
<dbReference type="GO" id="GO:0046872">
    <property type="term" value="F:metal ion binding"/>
    <property type="evidence" value="ECO:0007669"/>
    <property type="project" value="UniProtKB-KW"/>
</dbReference>
<evidence type="ECO:0000256" key="2">
    <source>
        <dbReference type="ARBA" id="ARBA00008142"/>
    </source>
</evidence>